<keyword evidence="2" id="KW-0808">Transferase</keyword>
<dbReference type="InterPro" id="IPR000594">
    <property type="entry name" value="ThiF_NAD_FAD-bd"/>
</dbReference>
<reference evidence="2 3" key="1">
    <citation type="submission" date="2024-04" db="EMBL/GenBank/DDBJ databases">
        <title>Genome sequencing and metabolic network reconstruction of aminoacids and betaine degradation by Anoxynatronum sibiricum.</title>
        <authorList>
            <person name="Detkova E.N."/>
            <person name="Boltjanskaja Y.V."/>
            <person name="Mardanov A.V."/>
            <person name="Kevbrin V."/>
        </authorList>
    </citation>
    <scope>NUCLEOTIDE SEQUENCE [LARGE SCALE GENOMIC DNA]</scope>
    <source>
        <strain evidence="2 3">Z-7981</strain>
    </source>
</reference>
<keyword evidence="2" id="KW-0548">Nucleotidyltransferase</keyword>
<dbReference type="PANTHER" id="PTHR10953">
    <property type="entry name" value="UBIQUITIN-ACTIVATING ENZYME E1"/>
    <property type="match status" value="1"/>
</dbReference>
<sequence length="405" mass="44615">MKPIEIDLEKEDRYARLRLIPWWDQEKLQQARVMVVGAGAIGNEILKNLALLGVGTILVVDMDRIENSNLSRAVLYRVTDEGALKAETAARQVMALNPDVKAIPMTGNIITDVGNGFFRHVDVVLGGLDNREARLAINQKCWKAGTPWIDGAIEVFQGFARVFIPPASACYECTMNETDYRLLNFRKSCSLLTRQEMLSGKVPTTPTTASVIAGIQVQEAVKLIHGDPALRPLSGQGFVFNGLTHDSYTVTYTRREDCFSHETWEPVTESLLTTTNTTLAQAVKALQQQLTPKTVLETPQEWVLTGTCLCGGEKSFYRPLIQVAQEEARCSACGDEMSLEMTHRFTGTEAFANETLQALGFAPGEILHGRDGLQSVYIELTGDIQRVFDTPTGFPAGESTGRKSP</sequence>
<protein>
    <submittedName>
        <fullName evidence="2">ThiF family adenylyltransferase</fullName>
    </submittedName>
</protein>
<accession>A0ABU9VRX2</accession>
<dbReference type="GO" id="GO:0016779">
    <property type="term" value="F:nucleotidyltransferase activity"/>
    <property type="evidence" value="ECO:0007669"/>
    <property type="project" value="UniProtKB-KW"/>
</dbReference>
<feature type="domain" description="THIF-type NAD/FAD binding fold" evidence="1">
    <location>
        <begin position="15"/>
        <end position="252"/>
    </location>
</feature>
<dbReference type="Proteomes" id="UP001407405">
    <property type="component" value="Unassembled WGS sequence"/>
</dbReference>
<evidence type="ECO:0000259" key="1">
    <source>
        <dbReference type="Pfam" id="PF00899"/>
    </source>
</evidence>
<evidence type="ECO:0000313" key="3">
    <source>
        <dbReference type="Proteomes" id="UP001407405"/>
    </source>
</evidence>
<dbReference type="Pfam" id="PF00899">
    <property type="entry name" value="ThiF"/>
    <property type="match status" value="1"/>
</dbReference>
<dbReference type="SUPFAM" id="SSF69572">
    <property type="entry name" value="Activating enzymes of the ubiquitin-like proteins"/>
    <property type="match status" value="1"/>
</dbReference>
<dbReference type="RefSeq" id="WP_343185240.1">
    <property type="nucleotide sequence ID" value="NZ_JBCITM010000004.1"/>
</dbReference>
<organism evidence="2 3">
    <name type="scientific">Anoxynatronum sibiricum</name>
    <dbReference type="NCBI Taxonomy" id="210623"/>
    <lineage>
        <taxon>Bacteria</taxon>
        <taxon>Bacillati</taxon>
        <taxon>Bacillota</taxon>
        <taxon>Clostridia</taxon>
        <taxon>Eubacteriales</taxon>
        <taxon>Clostridiaceae</taxon>
        <taxon>Anoxynatronum</taxon>
    </lineage>
</organism>
<proteinExistence type="predicted"/>
<dbReference type="InterPro" id="IPR035985">
    <property type="entry name" value="Ubiquitin-activating_enz"/>
</dbReference>
<keyword evidence="3" id="KW-1185">Reference proteome</keyword>
<evidence type="ECO:0000313" key="2">
    <source>
        <dbReference type="EMBL" id="MEN1759915.1"/>
    </source>
</evidence>
<gene>
    <name evidence="2" type="ORF">AAIG11_05505</name>
</gene>
<dbReference type="CDD" id="cd00757">
    <property type="entry name" value="ThiF_MoeB_HesA_family"/>
    <property type="match status" value="1"/>
</dbReference>
<dbReference type="EMBL" id="JBCITM010000004">
    <property type="protein sequence ID" value="MEN1759915.1"/>
    <property type="molecule type" value="Genomic_DNA"/>
</dbReference>
<comment type="caution">
    <text evidence="2">The sequence shown here is derived from an EMBL/GenBank/DDBJ whole genome shotgun (WGS) entry which is preliminary data.</text>
</comment>
<dbReference type="Gene3D" id="3.40.50.720">
    <property type="entry name" value="NAD(P)-binding Rossmann-like Domain"/>
    <property type="match status" value="1"/>
</dbReference>
<name>A0ABU9VRX2_9CLOT</name>
<dbReference type="PANTHER" id="PTHR10953:SF102">
    <property type="entry name" value="ADENYLYLTRANSFERASE AND SULFURTRANSFERASE MOCS3"/>
    <property type="match status" value="1"/>
</dbReference>
<dbReference type="InterPro" id="IPR045886">
    <property type="entry name" value="ThiF/MoeB/HesA"/>
</dbReference>